<dbReference type="InterPro" id="IPR011990">
    <property type="entry name" value="TPR-like_helical_dom_sf"/>
</dbReference>
<evidence type="ECO:0000256" key="2">
    <source>
        <dbReference type="ARBA" id="ARBA00022803"/>
    </source>
</evidence>
<dbReference type="Pfam" id="PF13414">
    <property type="entry name" value="TPR_11"/>
    <property type="match status" value="1"/>
</dbReference>
<name>W2C759_9BACT</name>
<dbReference type="EMBL" id="AYUF01000294">
    <property type="protein sequence ID" value="ETK02878.1"/>
    <property type="molecule type" value="Genomic_DNA"/>
</dbReference>
<dbReference type="Proteomes" id="UP000018837">
    <property type="component" value="Unassembled WGS sequence"/>
</dbReference>
<evidence type="ECO:0008006" key="5">
    <source>
        <dbReference type="Google" id="ProtNLM"/>
    </source>
</evidence>
<dbReference type="AlphaFoldDB" id="W2C759"/>
<dbReference type="InterPro" id="IPR051685">
    <property type="entry name" value="Ycf3/AcsC/BcsC/TPR_MFPF"/>
</dbReference>
<evidence type="ECO:0000313" key="4">
    <source>
        <dbReference type="Proteomes" id="UP000018837"/>
    </source>
</evidence>
<accession>W2C759</accession>
<dbReference type="InterPro" id="IPR019734">
    <property type="entry name" value="TPR_rpt"/>
</dbReference>
<keyword evidence="2" id="KW-0802">TPR repeat</keyword>
<keyword evidence="1" id="KW-0677">Repeat</keyword>
<gene>
    <name evidence="3" type="ORF">N425_01945</name>
</gene>
<reference evidence="3 4" key="1">
    <citation type="submission" date="2013-11" db="EMBL/GenBank/DDBJ databases">
        <title>Single cell genomics of uncultured Tannerella BU063 (oral taxon 286).</title>
        <authorList>
            <person name="Beall C.J."/>
            <person name="Campbell A.G."/>
            <person name="Griffen A.L."/>
            <person name="Podar M."/>
            <person name="Leys E.J."/>
        </authorList>
    </citation>
    <scope>NUCLEOTIDE SEQUENCE [LARGE SCALE GENOMIC DNA]</scope>
    <source>
        <strain evidence="3">Cell 2</strain>
    </source>
</reference>
<dbReference type="SMART" id="SM00028">
    <property type="entry name" value="TPR"/>
    <property type="match status" value="5"/>
</dbReference>
<dbReference type="PANTHER" id="PTHR44943">
    <property type="entry name" value="CELLULOSE SYNTHASE OPERON PROTEIN C"/>
    <property type="match status" value="1"/>
</dbReference>
<evidence type="ECO:0000256" key="1">
    <source>
        <dbReference type="ARBA" id="ARBA00022737"/>
    </source>
</evidence>
<organism evidence="3 4">
    <name type="scientific">Tannerella sp. oral taxon BU063 isolate Cell 2</name>
    <dbReference type="NCBI Taxonomy" id="1411148"/>
    <lineage>
        <taxon>Bacteria</taxon>
        <taxon>Pseudomonadati</taxon>
        <taxon>Bacteroidota</taxon>
        <taxon>Bacteroidia</taxon>
        <taxon>Bacteroidales</taxon>
        <taxon>Tannerellaceae</taxon>
        <taxon>Tannerella</taxon>
    </lineage>
</organism>
<evidence type="ECO:0000313" key="3">
    <source>
        <dbReference type="EMBL" id="ETK02878.1"/>
    </source>
</evidence>
<dbReference type="SUPFAM" id="SSF48452">
    <property type="entry name" value="TPR-like"/>
    <property type="match status" value="1"/>
</dbReference>
<sequence>MTTVVFGQKKAVSDAERIAKDSKPDFNEARTLIKGAMENAETKDDAKTWYVAGLIEDTQFSTENMKQILGQKPDEAVMYEALGNILPYFKESYRLDQLPNEKGKVKPKYTKNIKGTLNANILYYLNGGAYFFDQRNYKRAHDFFEQYLEIADLPFMKGEKAAARDSNFMIVQFYAAIAAMQMDDPQQAIKDLNRAKGTDYRRFDVYQSLCYVYDQVLKDTVGLEKTLEEGMKLFPDSSYFLNNMINVYISTKRNEQAMQLLNTAISKSPNNPQLYFALGSLYEVGLKDEAKAEEAYKKALDLDPENPSNIFSVGRLYFNQGVSLLDKANSLNDQNQYKAEKAKAEAMLRKALPFFEKAHKLKPEEREYMIGLRGIYYNLSMNKEFDAINAEMSK</sequence>
<protein>
    <recommendedName>
        <fullName evidence="5">Tetratricopeptide repeat protein</fullName>
    </recommendedName>
</protein>
<proteinExistence type="predicted"/>
<dbReference type="Gene3D" id="1.25.40.10">
    <property type="entry name" value="Tetratricopeptide repeat domain"/>
    <property type="match status" value="2"/>
</dbReference>
<comment type="caution">
    <text evidence="3">The sequence shown here is derived from an EMBL/GenBank/DDBJ whole genome shotgun (WGS) entry which is preliminary data.</text>
</comment>
<dbReference type="PATRIC" id="fig|1411148.3.peg.171"/>
<dbReference type="PANTHER" id="PTHR44943:SF8">
    <property type="entry name" value="TPR REPEAT-CONTAINING PROTEIN MJ0263"/>
    <property type="match status" value="1"/>
</dbReference>